<dbReference type="Proteomes" id="UP000823941">
    <property type="component" value="Chromosome 23"/>
</dbReference>
<keyword evidence="3" id="KW-1185">Reference proteome</keyword>
<feature type="region of interest" description="Disordered" evidence="1">
    <location>
        <begin position="1"/>
        <end position="25"/>
    </location>
</feature>
<feature type="compositionally biased region" description="Basic and acidic residues" evidence="1">
    <location>
        <begin position="1"/>
        <end position="12"/>
    </location>
</feature>
<evidence type="ECO:0000256" key="1">
    <source>
        <dbReference type="SAM" id="MobiDB-lite"/>
    </source>
</evidence>
<name>A0ABQ7Q1Z3_PLUXY</name>
<proteinExistence type="predicted"/>
<dbReference type="PROSITE" id="PS51257">
    <property type="entry name" value="PROKAR_LIPOPROTEIN"/>
    <property type="match status" value="1"/>
</dbReference>
<gene>
    <name evidence="2" type="ORF">JYU34_017735</name>
</gene>
<evidence type="ECO:0000313" key="2">
    <source>
        <dbReference type="EMBL" id="KAG7299191.1"/>
    </source>
</evidence>
<organism evidence="2 3">
    <name type="scientific">Plutella xylostella</name>
    <name type="common">Diamondback moth</name>
    <name type="synonym">Plutella maculipennis</name>
    <dbReference type="NCBI Taxonomy" id="51655"/>
    <lineage>
        <taxon>Eukaryota</taxon>
        <taxon>Metazoa</taxon>
        <taxon>Ecdysozoa</taxon>
        <taxon>Arthropoda</taxon>
        <taxon>Hexapoda</taxon>
        <taxon>Insecta</taxon>
        <taxon>Pterygota</taxon>
        <taxon>Neoptera</taxon>
        <taxon>Endopterygota</taxon>
        <taxon>Lepidoptera</taxon>
        <taxon>Glossata</taxon>
        <taxon>Ditrysia</taxon>
        <taxon>Yponomeutoidea</taxon>
        <taxon>Plutellidae</taxon>
        <taxon>Plutella</taxon>
    </lineage>
</organism>
<sequence>MYDDGERGDSRKTTTRTTRTGAAAAATAGCSANMMNYAEELVPKFSGQDRMYVASRWVEDNSEEVSMVRNDRV</sequence>
<protein>
    <submittedName>
        <fullName evidence="2">Uncharacterized protein</fullName>
    </submittedName>
</protein>
<evidence type="ECO:0000313" key="3">
    <source>
        <dbReference type="Proteomes" id="UP000823941"/>
    </source>
</evidence>
<accession>A0ABQ7Q1Z3</accession>
<dbReference type="EMBL" id="JAHIBW010000023">
    <property type="protein sequence ID" value="KAG7299191.1"/>
    <property type="molecule type" value="Genomic_DNA"/>
</dbReference>
<feature type="compositionally biased region" description="Low complexity" evidence="1">
    <location>
        <begin position="15"/>
        <end position="25"/>
    </location>
</feature>
<comment type="caution">
    <text evidence="2">The sequence shown here is derived from an EMBL/GenBank/DDBJ whole genome shotgun (WGS) entry which is preliminary data.</text>
</comment>
<reference evidence="2 3" key="1">
    <citation type="submission" date="2021-06" db="EMBL/GenBank/DDBJ databases">
        <title>A haploid diamondback moth (Plutella xylostella L.) genome assembly resolves 31 chromosomes and identifies a diamide resistance mutation.</title>
        <authorList>
            <person name="Ward C.M."/>
            <person name="Perry K.D."/>
            <person name="Baker G."/>
            <person name="Powis K."/>
            <person name="Heckel D.G."/>
            <person name="Baxter S.W."/>
        </authorList>
    </citation>
    <scope>NUCLEOTIDE SEQUENCE [LARGE SCALE GENOMIC DNA]</scope>
    <source>
        <strain evidence="2 3">LV</strain>
        <tissue evidence="2">Single pupa</tissue>
    </source>
</reference>